<keyword evidence="2" id="KW-1185">Reference proteome</keyword>
<dbReference type="Proteomes" id="UP000499080">
    <property type="component" value="Unassembled WGS sequence"/>
</dbReference>
<accession>A0A4Y2CJA3</accession>
<dbReference type="EMBL" id="BGPR01086592">
    <property type="protein sequence ID" value="GBM04016.1"/>
    <property type="molecule type" value="Genomic_DNA"/>
</dbReference>
<dbReference type="AlphaFoldDB" id="A0A4Y2CJA3"/>
<protein>
    <submittedName>
        <fullName evidence="1">Uncharacterized protein</fullName>
    </submittedName>
</protein>
<dbReference type="OrthoDB" id="6420195at2759"/>
<sequence length="77" mass="9079">VPSGRKVPKKSKRVRRLGYWAMLDEREKFRSTLLKAFKPFEEKETTSGNLSRSLTAEERQWLVSSNFFEDHQGHLIL</sequence>
<gene>
    <name evidence="1" type="ORF">AVEN_166140_1</name>
</gene>
<organism evidence="1 2">
    <name type="scientific">Araneus ventricosus</name>
    <name type="common">Orbweaver spider</name>
    <name type="synonym">Epeira ventricosa</name>
    <dbReference type="NCBI Taxonomy" id="182803"/>
    <lineage>
        <taxon>Eukaryota</taxon>
        <taxon>Metazoa</taxon>
        <taxon>Ecdysozoa</taxon>
        <taxon>Arthropoda</taxon>
        <taxon>Chelicerata</taxon>
        <taxon>Arachnida</taxon>
        <taxon>Araneae</taxon>
        <taxon>Araneomorphae</taxon>
        <taxon>Entelegynae</taxon>
        <taxon>Araneoidea</taxon>
        <taxon>Araneidae</taxon>
        <taxon>Araneus</taxon>
    </lineage>
</organism>
<proteinExistence type="predicted"/>
<evidence type="ECO:0000313" key="1">
    <source>
        <dbReference type="EMBL" id="GBM04016.1"/>
    </source>
</evidence>
<feature type="non-terminal residue" evidence="1">
    <location>
        <position position="1"/>
    </location>
</feature>
<reference evidence="1 2" key="1">
    <citation type="journal article" date="2019" name="Sci. Rep.">
        <title>Orb-weaving spider Araneus ventricosus genome elucidates the spidroin gene catalogue.</title>
        <authorList>
            <person name="Kono N."/>
            <person name="Nakamura H."/>
            <person name="Ohtoshi R."/>
            <person name="Moran D.A.P."/>
            <person name="Shinohara A."/>
            <person name="Yoshida Y."/>
            <person name="Fujiwara M."/>
            <person name="Mori M."/>
            <person name="Tomita M."/>
            <person name="Arakawa K."/>
        </authorList>
    </citation>
    <scope>NUCLEOTIDE SEQUENCE [LARGE SCALE GENOMIC DNA]</scope>
</reference>
<evidence type="ECO:0000313" key="2">
    <source>
        <dbReference type="Proteomes" id="UP000499080"/>
    </source>
</evidence>
<name>A0A4Y2CJA3_ARAVE</name>
<comment type="caution">
    <text evidence="1">The sequence shown here is derived from an EMBL/GenBank/DDBJ whole genome shotgun (WGS) entry which is preliminary data.</text>
</comment>